<feature type="domain" description="Leucine-binding protein" evidence="4">
    <location>
        <begin position="35"/>
        <end position="356"/>
    </location>
</feature>
<keyword evidence="2 3" id="KW-0732">Signal</keyword>
<evidence type="ECO:0000256" key="1">
    <source>
        <dbReference type="ARBA" id="ARBA00010062"/>
    </source>
</evidence>
<evidence type="ECO:0000256" key="2">
    <source>
        <dbReference type="ARBA" id="ARBA00022729"/>
    </source>
</evidence>
<feature type="signal peptide" evidence="3">
    <location>
        <begin position="1"/>
        <end position="23"/>
    </location>
</feature>
<evidence type="ECO:0000313" key="6">
    <source>
        <dbReference type="EMBL" id="UZF17773.1"/>
    </source>
</evidence>
<proteinExistence type="inferred from homology"/>
<keyword evidence="6" id="KW-0614">Plasmid</keyword>
<dbReference type="EMBL" id="LN899820">
    <property type="protein sequence ID" value="CUV57997.1"/>
    <property type="molecule type" value="Genomic_DNA"/>
</dbReference>
<accession>A0A0K1ZRA3</accession>
<organism evidence="5">
    <name type="scientific">Ralstonia solanacearum</name>
    <name type="common">Pseudomonas solanacearum</name>
    <dbReference type="NCBI Taxonomy" id="305"/>
    <lineage>
        <taxon>Bacteria</taxon>
        <taxon>Pseudomonadati</taxon>
        <taxon>Pseudomonadota</taxon>
        <taxon>Betaproteobacteria</taxon>
        <taxon>Burkholderiales</taxon>
        <taxon>Burkholderiaceae</taxon>
        <taxon>Ralstonia</taxon>
        <taxon>Ralstonia solanacearum species complex</taxon>
    </lineage>
</organism>
<dbReference type="PANTHER" id="PTHR47235">
    <property type="entry name" value="BLR6548 PROTEIN"/>
    <property type="match status" value="1"/>
</dbReference>
<dbReference type="PATRIC" id="fig|305.92.peg.4220"/>
<dbReference type="AlphaFoldDB" id="A0A0K1ZRA3"/>
<dbReference type="Gene3D" id="3.40.50.2300">
    <property type="match status" value="2"/>
</dbReference>
<feature type="chain" id="PRO_5009779666" evidence="3">
    <location>
        <begin position="24"/>
        <end position="380"/>
    </location>
</feature>
<dbReference type="SUPFAM" id="SSF53822">
    <property type="entry name" value="Periplasmic binding protein-like I"/>
    <property type="match status" value="1"/>
</dbReference>
<gene>
    <name evidence="6" type="ORF">LH706_19725</name>
    <name evidence="5" type="ORF">RUN215_v1_1630002</name>
</gene>
<sequence>MMLKRFAILVAWVAGFAMRAVHADVITVAQVLPEGSVEMSMRATTEAAECYLRKVSDAGGINGHTFNVVTVDAPGRLDAATQRAAETIRQYRPAALLNYSGSARIAALIRRGVLDATRTPVIGANVASTRVRQDPNNRWVFHVRAGVRAEAAKMVSQAVSLGGRQVAILYRDDVFGEDGMHSSVDALSASGLEPAAVLPMPTDMMDSAALTQLAEDVLRVDAGAILMFSDSVNIGGFLRAYRERGGIAVVTTDSTPSADELVRASSVELARSVHLTEVMPPIGKRNVRLVRAFVADMTAAGRPDLARSATALEGYVAARLFVEAVRRISGPVTGEAVRTALLQRGPFDLGDFEIRFGPAQYEGSRYVGIGIIGHLGRVLN</sequence>
<reference evidence="5" key="1">
    <citation type="submission" date="2015-10" db="EMBL/GenBank/DDBJ databases">
        <authorList>
            <person name="Gilbert D.G."/>
        </authorList>
    </citation>
    <scope>NUCLEOTIDE SEQUENCE</scope>
    <source>
        <strain evidence="5">Phyl III-seqv23</strain>
    </source>
</reference>
<dbReference type="Pfam" id="PF13458">
    <property type="entry name" value="Peripla_BP_6"/>
    <property type="match status" value="1"/>
</dbReference>
<geneLocation type="plasmid" evidence="6">
    <name>p1</name>
</geneLocation>
<comment type="similarity">
    <text evidence="1">Belongs to the leucine-binding protein family.</text>
</comment>
<protein>
    <submittedName>
        <fullName evidence="6">ABC transporter substrate-binding protein</fullName>
    </submittedName>
</protein>
<name>A0A0K1ZRA3_RALSL</name>
<dbReference type="EMBL" id="CP085044">
    <property type="protein sequence ID" value="UZF17773.1"/>
    <property type="molecule type" value="Genomic_DNA"/>
</dbReference>
<dbReference type="PANTHER" id="PTHR47235:SF1">
    <property type="entry name" value="BLR6548 PROTEIN"/>
    <property type="match status" value="1"/>
</dbReference>
<dbReference type="InterPro" id="IPR028082">
    <property type="entry name" value="Peripla_BP_I"/>
</dbReference>
<evidence type="ECO:0000313" key="5">
    <source>
        <dbReference type="EMBL" id="CUV57997.1"/>
    </source>
</evidence>
<evidence type="ECO:0000256" key="3">
    <source>
        <dbReference type="SAM" id="SignalP"/>
    </source>
</evidence>
<evidence type="ECO:0000259" key="4">
    <source>
        <dbReference type="Pfam" id="PF13458"/>
    </source>
</evidence>
<dbReference type="InterPro" id="IPR028081">
    <property type="entry name" value="Leu-bd"/>
</dbReference>
<reference evidence="6" key="2">
    <citation type="submission" date="2021-10" db="EMBL/GenBank/DDBJ databases">
        <title>Complete genome sequences of five Ralstonia solancearum strains isolated from sunflower.</title>
        <authorList>
            <person name="She X."/>
            <person name="He Z."/>
        </authorList>
    </citation>
    <scope>NUCLEOTIDE SEQUENCE</scope>
    <source>
        <strain evidence="6">RS638</strain>
        <plasmid evidence="6">p1</plasmid>
    </source>
</reference>